<dbReference type="PANTHER" id="PTHR13696">
    <property type="entry name" value="P-LOOP CONTAINING NUCLEOSIDE TRIPHOSPHATE HYDROLASE"/>
    <property type="match status" value="1"/>
</dbReference>
<dbReference type="SUPFAM" id="SSF52540">
    <property type="entry name" value="P-loop containing nucleoside triphosphate hydrolases"/>
    <property type="match status" value="1"/>
</dbReference>
<dbReference type="InterPro" id="IPR050678">
    <property type="entry name" value="DNA_Partitioning_ATPase"/>
</dbReference>
<gene>
    <name evidence="2" type="primary">parA</name>
    <name evidence="2" type="ORF">MHA01_23490</name>
</gene>
<accession>A0A510Y7V3</accession>
<evidence type="ECO:0000313" key="3">
    <source>
        <dbReference type="Proteomes" id="UP000321051"/>
    </source>
</evidence>
<comment type="caution">
    <text evidence="2">The sequence shown here is derived from an EMBL/GenBank/DDBJ whole genome shotgun (WGS) entry which is preliminary data.</text>
</comment>
<dbReference type="Gene3D" id="3.40.50.300">
    <property type="entry name" value="P-loop containing nucleotide triphosphate hydrolases"/>
    <property type="match status" value="1"/>
</dbReference>
<dbReference type="CDD" id="cd02042">
    <property type="entry name" value="ParAB_family"/>
    <property type="match status" value="1"/>
</dbReference>
<dbReference type="STRING" id="1371.GCA_900166605_00999"/>
<proteinExistence type="predicted"/>
<dbReference type="EMBL" id="BJUN01000014">
    <property type="protein sequence ID" value="GEK59444.1"/>
    <property type="molecule type" value="Genomic_DNA"/>
</dbReference>
<dbReference type="Proteomes" id="UP000321051">
    <property type="component" value="Unassembled WGS sequence"/>
</dbReference>
<dbReference type="RefSeq" id="WP_022795261.1">
    <property type="nucleotide sequence ID" value="NZ_BJUN01000014.1"/>
</dbReference>
<protein>
    <submittedName>
        <fullName evidence="2">Chromosome partitioning protein ParA</fullName>
    </submittedName>
</protein>
<reference evidence="2 3" key="1">
    <citation type="submission" date="2019-07" db="EMBL/GenBank/DDBJ databases">
        <title>Whole genome shotgun sequence of Marinococcus halophilus NBRC 102359.</title>
        <authorList>
            <person name="Hosoyama A."/>
            <person name="Uohara A."/>
            <person name="Ohji S."/>
            <person name="Ichikawa N."/>
        </authorList>
    </citation>
    <scope>NUCLEOTIDE SEQUENCE [LARGE SCALE GENOMIC DNA]</scope>
    <source>
        <strain evidence="2 3">NBRC 102359</strain>
    </source>
</reference>
<keyword evidence="3" id="KW-1185">Reference proteome</keyword>
<dbReference type="InterPro" id="IPR025669">
    <property type="entry name" value="AAA_dom"/>
</dbReference>
<name>A0A510Y7V3_MARHA</name>
<organism evidence="2 3">
    <name type="scientific">Marinococcus halophilus</name>
    <dbReference type="NCBI Taxonomy" id="1371"/>
    <lineage>
        <taxon>Bacteria</taxon>
        <taxon>Bacillati</taxon>
        <taxon>Bacillota</taxon>
        <taxon>Bacilli</taxon>
        <taxon>Bacillales</taxon>
        <taxon>Bacillaceae</taxon>
        <taxon>Marinococcus</taxon>
    </lineage>
</organism>
<dbReference type="InterPro" id="IPR027417">
    <property type="entry name" value="P-loop_NTPase"/>
</dbReference>
<evidence type="ECO:0000313" key="2">
    <source>
        <dbReference type="EMBL" id="GEK59444.1"/>
    </source>
</evidence>
<sequence length="261" mass="29376">MTTTITFGIQKGGVGKTLTSGVTAYLLSEAGYKVLCVDMDSQGNLTQFISGIDDLSEFENETVLEAIKEQDARPYIKGISENLHLLPSDDYLATIGQFLYQEYDGNRSLALHHTLEPVHKFYDFIIIDTPPALSEQTINALSTSTHVVIMFETSKFCYSAVPRFIDTVLTTKERLNPDLEIAGILRTLADAKRVDSQAMIQLIENEYPNYVFDTVIHRRATTGRLPIYGLVNNSESNQAFSYHKSFVKELMDRVRSEKTNQ</sequence>
<dbReference type="AlphaFoldDB" id="A0A510Y7V3"/>
<dbReference type="PANTHER" id="PTHR13696:SF52">
    <property type="entry name" value="PARA FAMILY PROTEIN CT_582"/>
    <property type="match status" value="1"/>
</dbReference>
<evidence type="ECO:0000259" key="1">
    <source>
        <dbReference type="Pfam" id="PF13614"/>
    </source>
</evidence>
<dbReference type="OrthoDB" id="9815116at2"/>
<feature type="domain" description="AAA" evidence="1">
    <location>
        <begin position="3"/>
        <end position="181"/>
    </location>
</feature>
<dbReference type="Pfam" id="PF13614">
    <property type="entry name" value="AAA_31"/>
    <property type="match status" value="1"/>
</dbReference>